<reference evidence="2" key="1">
    <citation type="journal article" date="2023" name="Science">
        <title>Genome structures resolve the early diversification of teleost fishes.</title>
        <authorList>
            <person name="Parey E."/>
            <person name="Louis A."/>
            <person name="Montfort J."/>
            <person name="Bouchez O."/>
            <person name="Roques C."/>
            <person name="Iampietro C."/>
            <person name="Lluch J."/>
            <person name="Castinel A."/>
            <person name="Donnadieu C."/>
            <person name="Desvignes T."/>
            <person name="Floi Bucao C."/>
            <person name="Jouanno E."/>
            <person name="Wen M."/>
            <person name="Mejri S."/>
            <person name="Dirks R."/>
            <person name="Jansen H."/>
            <person name="Henkel C."/>
            <person name="Chen W.J."/>
            <person name="Zahm M."/>
            <person name="Cabau C."/>
            <person name="Klopp C."/>
            <person name="Thompson A.W."/>
            <person name="Robinson-Rechavi M."/>
            <person name="Braasch I."/>
            <person name="Lecointre G."/>
            <person name="Bobe J."/>
            <person name="Postlethwait J.H."/>
            <person name="Berthelot C."/>
            <person name="Roest Crollius H."/>
            <person name="Guiguen Y."/>
        </authorList>
    </citation>
    <scope>NUCLEOTIDE SEQUENCE</scope>
    <source>
        <strain evidence="2">Concon-B</strain>
    </source>
</reference>
<organism evidence="2 3">
    <name type="scientific">Conger conger</name>
    <name type="common">Conger eel</name>
    <name type="synonym">Muraena conger</name>
    <dbReference type="NCBI Taxonomy" id="82655"/>
    <lineage>
        <taxon>Eukaryota</taxon>
        <taxon>Metazoa</taxon>
        <taxon>Chordata</taxon>
        <taxon>Craniata</taxon>
        <taxon>Vertebrata</taxon>
        <taxon>Euteleostomi</taxon>
        <taxon>Actinopterygii</taxon>
        <taxon>Neopterygii</taxon>
        <taxon>Teleostei</taxon>
        <taxon>Anguilliformes</taxon>
        <taxon>Congridae</taxon>
        <taxon>Conger</taxon>
    </lineage>
</organism>
<evidence type="ECO:0000259" key="1">
    <source>
        <dbReference type="PROSITE" id="PS50181"/>
    </source>
</evidence>
<evidence type="ECO:0000313" key="2">
    <source>
        <dbReference type="EMBL" id="KAJ8274229.1"/>
    </source>
</evidence>
<comment type="caution">
    <text evidence="2">The sequence shown here is derived from an EMBL/GenBank/DDBJ whole genome shotgun (WGS) entry which is preliminary data.</text>
</comment>
<dbReference type="EMBL" id="JAFJMO010000006">
    <property type="protein sequence ID" value="KAJ8274229.1"/>
    <property type="molecule type" value="Genomic_DNA"/>
</dbReference>
<gene>
    <name evidence="2" type="ORF">COCON_G00088540</name>
</gene>
<protein>
    <recommendedName>
        <fullName evidence="1">F-box domain-containing protein</fullName>
    </recommendedName>
</protein>
<name>A0A9Q1DKS3_CONCO</name>
<dbReference type="Proteomes" id="UP001152803">
    <property type="component" value="Unassembled WGS sequence"/>
</dbReference>
<dbReference type="OrthoDB" id="3219396at2759"/>
<dbReference type="SMART" id="SM00256">
    <property type="entry name" value="FBOX"/>
    <property type="match status" value="1"/>
</dbReference>
<keyword evidence="3" id="KW-1185">Reference proteome</keyword>
<feature type="domain" description="F-box" evidence="1">
    <location>
        <begin position="56"/>
        <end position="102"/>
    </location>
</feature>
<proteinExistence type="predicted"/>
<dbReference type="Pfam" id="PF00646">
    <property type="entry name" value="F-box"/>
    <property type="match status" value="1"/>
</dbReference>
<sequence length="151" mass="17422">MCPLYHSGHRVVAQVRSGVCLSRQACAEVLCSPDQVKVVFGPNTLLYSQGLCSGDFDYLPRLPDRLLLRILACLELEEVQQLRCASRKFQKLCDSEEFWEQAVRARCDTVTIEMGYLAREVGWKKVFFTNKLQLQKQMSRRRQKQDSADFV</sequence>
<dbReference type="SUPFAM" id="SSF81383">
    <property type="entry name" value="F-box domain"/>
    <property type="match status" value="1"/>
</dbReference>
<dbReference type="InterPro" id="IPR036047">
    <property type="entry name" value="F-box-like_dom_sf"/>
</dbReference>
<dbReference type="InterPro" id="IPR001810">
    <property type="entry name" value="F-box_dom"/>
</dbReference>
<dbReference type="PROSITE" id="PS50181">
    <property type="entry name" value="FBOX"/>
    <property type="match status" value="1"/>
</dbReference>
<evidence type="ECO:0000313" key="3">
    <source>
        <dbReference type="Proteomes" id="UP001152803"/>
    </source>
</evidence>
<accession>A0A9Q1DKS3</accession>
<dbReference type="Gene3D" id="1.20.1280.50">
    <property type="match status" value="1"/>
</dbReference>
<dbReference type="AlphaFoldDB" id="A0A9Q1DKS3"/>